<dbReference type="EMBL" id="KZ859083">
    <property type="protein sequence ID" value="RDW23472.1"/>
    <property type="molecule type" value="Genomic_DNA"/>
</dbReference>
<accession>A0A1D8NKQ0</accession>
<dbReference type="AlphaFoldDB" id="A0A1D8NKQ0"/>
<dbReference type="VEuPathDB" id="FungiDB:YALI1_E35440g"/>
<dbReference type="eggNOG" id="KOG4174">
    <property type="taxonomic scope" value="Eukaryota"/>
</dbReference>
<dbReference type="GO" id="GO:0070042">
    <property type="term" value="F:rRNA (uridine-N3-)-methyltransferase activity"/>
    <property type="evidence" value="ECO:0007669"/>
    <property type="project" value="InterPro"/>
</dbReference>
<dbReference type="RefSeq" id="XP_504576.1">
    <property type="nucleotide sequence ID" value="XM_504576.1"/>
</dbReference>
<dbReference type="OrthoDB" id="273345at2759"/>
<feature type="compositionally biased region" description="Basic and acidic residues" evidence="1">
    <location>
        <begin position="19"/>
        <end position="39"/>
    </location>
</feature>
<evidence type="ECO:0000313" key="3">
    <source>
        <dbReference type="EMBL" id="AOW06163.1"/>
    </source>
</evidence>
<dbReference type="GO" id="GO:0070475">
    <property type="term" value="P:rRNA base methylation"/>
    <property type="evidence" value="ECO:0007669"/>
    <property type="project" value="InterPro"/>
</dbReference>
<sequence length="390" mass="44347">MAKKGGLKATLARSLQVEKAQKVEAEKAKRRKEFEEGKRKSQTQGASKSQKQANKRQKLEHQRLYEKSDESAPLTEEQIRIRRERTIPWNKDDKILLLGEGDFSFALCCKKEKLATNIVATAFDSEEEVKRKYENGAENLKELETEDKSEDNGEGEENDEEGFEEELESEDELNEAVETSSHFDIDATKLSNYKMFKNMSNGNKFDAIVFNFPHTGDGIKDQDRNVLRNQQMLHAFFKCAIPLLKNGVEVYEKYQKYKAKHDGNPPKPGTSHYKAPAKPSKAAKNAMAGYSIYGRAPLRTGKVIVTLFDGAPYNLWAVKSLAKDAGFKSVYTGPFDWEVFPNYHHRRTRGMGDTTKKAETRKAKFFVFEVEDGRGIITKKIENDDGSDSE</sequence>
<dbReference type="KEGG" id="yli:2911462"/>
<reference evidence="4 6" key="2">
    <citation type="submission" date="2018-07" db="EMBL/GenBank/DDBJ databases">
        <title>Draft Genome Assemblies for Five Robust Yarrowia lipolytica Strains Exhibiting High Lipid Production and Pentose Sugar Utilization and Sugar Alcohol Secretion from Undetoxified Lignocellulosic Biomass Hydrolysates.</title>
        <authorList>
            <consortium name="DOE Joint Genome Institute"/>
            <person name="Walker C."/>
            <person name="Ryu S."/>
            <person name="Na H."/>
            <person name="Zane M."/>
            <person name="LaButti K."/>
            <person name="Lipzen A."/>
            <person name="Haridas S."/>
            <person name="Barry K."/>
            <person name="Grigoriev I.V."/>
            <person name="Quarterman J."/>
            <person name="Slininger P."/>
            <person name="Dien B."/>
            <person name="Trinh C.T."/>
        </authorList>
    </citation>
    <scope>NUCLEOTIDE SEQUENCE [LARGE SCALE GENOMIC DNA]</scope>
    <source>
        <strain evidence="4 6">YB392</strain>
    </source>
</reference>
<feature type="compositionally biased region" description="Acidic residues" evidence="1">
    <location>
        <begin position="144"/>
        <end position="175"/>
    </location>
</feature>
<dbReference type="EMBL" id="CP017557">
    <property type="protein sequence ID" value="AOW06163.1"/>
    <property type="molecule type" value="Genomic_DNA"/>
</dbReference>
<dbReference type="GO" id="GO:0005737">
    <property type="term" value="C:cytoplasm"/>
    <property type="evidence" value="ECO:0007669"/>
    <property type="project" value="TreeGrafter"/>
</dbReference>
<evidence type="ECO:0000313" key="4">
    <source>
        <dbReference type="EMBL" id="RDW23472.1"/>
    </source>
</evidence>
<feature type="region of interest" description="Disordered" evidence="1">
    <location>
        <begin position="136"/>
        <end position="180"/>
    </location>
</feature>
<evidence type="ECO:0000313" key="5">
    <source>
        <dbReference type="Proteomes" id="UP000182444"/>
    </source>
</evidence>
<evidence type="ECO:0000256" key="1">
    <source>
        <dbReference type="SAM" id="MobiDB-lite"/>
    </source>
</evidence>
<gene>
    <name evidence="4" type="ORF">B0I71DRAFT_135917</name>
    <name evidence="3" type="ORF">YALI1_E35440g</name>
</gene>
<feature type="compositionally biased region" description="Basic and acidic residues" evidence="1">
    <location>
        <begin position="57"/>
        <end position="70"/>
    </location>
</feature>
<feature type="region of interest" description="Disordered" evidence="1">
    <location>
        <begin position="19"/>
        <end position="77"/>
    </location>
</feature>
<protein>
    <recommendedName>
        <fullName evidence="2">25S rRNA (uridine-N(3))-methyltransferase BMT5-like domain-containing protein</fullName>
    </recommendedName>
</protein>
<proteinExistence type="predicted"/>
<dbReference type="GeneID" id="2911462"/>
<evidence type="ECO:0000313" key="6">
    <source>
        <dbReference type="Proteomes" id="UP000256601"/>
    </source>
</evidence>
<organism evidence="3 5">
    <name type="scientific">Yarrowia lipolytica</name>
    <name type="common">Candida lipolytica</name>
    <dbReference type="NCBI Taxonomy" id="4952"/>
    <lineage>
        <taxon>Eukaryota</taxon>
        <taxon>Fungi</taxon>
        <taxon>Dikarya</taxon>
        <taxon>Ascomycota</taxon>
        <taxon>Saccharomycotina</taxon>
        <taxon>Dipodascomycetes</taxon>
        <taxon>Dipodascales</taxon>
        <taxon>Dipodascales incertae sedis</taxon>
        <taxon>Yarrowia</taxon>
    </lineage>
</organism>
<dbReference type="InterPro" id="IPR019446">
    <property type="entry name" value="BMT5-like"/>
</dbReference>
<dbReference type="Proteomes" id="UP000256601">
    <property type="component" value="Unassembled WGS sequence"/>
</dbReference>
<name>A0A1D8NKQ0_YARLL</name>
<dbReference type="PANTHER" id="PTHR11538:SF26">
    <property type="entry name" value="FERREDOXIN-FOLD ANTICODON-BINDING DOMAIN-CONTAINING PROTEIN 1"/>
    <property type="match status" value="1"/>
</dbReference>
<feature type="region of interest" description="Disordered" evidence="1">
    <location>
        <begin position="258"/>
        <end position="277"/>
    </location>
</feature>
<feature type="compositionally biased region" description="Polar residues" evidence="1">
    <location>
        <begin position="42"/>
        <end position="52"/>
    </location>
</feature>
<dbReference type="OMA" id="YPGYKHA"/>
<dbReference type="VEuPathDB" id="FungiDB:YALI0_E30019g"/>
<feature type="domain" description="25S rRNA (uridine-N(3))-methyltransferase BMT5-like" evidence="2">
    <location>
        <begin position="96"/>
        <end position="347"/>
    </location>
</feature>
<evidence type="ECO:0000259" key="2">
    <source>
        <dbReference type="Pfam" id="PF10354"/>
    </source>
</evidence>
<dbReference type="PANTHER" id="PTHR11538">
    <property type="entry name" value="PHENYLALANYL-TRNA SYNTHETASE"/>
    <property type="match status" value="1"/>
</dbReference>
<dbReference type="Pfam" id="PF10354">
    <property type="entry name" value="BMT5-like"/>
    <property type="match status" value="1"/>
</dbReference>
<reference evidence="3 5" key="1">
    <citation type="journal article" date="2016" name="PLoS ONE">
        <title>Sequence Assembly of Yarrowia lipolytica Strain W29/CLIB89 Shows Transposable Element Diversity.</title>
        <authorList>
            <person name="Magnan C."/>
            <person name="Yu J."/>
            <person name="Chang I."/>
            <person name="Jahn E."/>
            <person name="Kanomata Y."/>
            <person name="Wu J."/>
            <person name="Zeller M."/>
            <person name="Oakes M."/>
            <person name="Baldi P."/>
            <person name="Sandmeyer S."/>
        </authorList>
    </citation>
    <scope>NUCLEOTIDE SEQUENCE [LARGE SCALE GENOMIC DNA]</scope>
    <source>
        <strain evidence="3">CLIB89</strain>
        <strain evidence="5">CLIB89(W29)</strain>
    </source>
</reference>
<dbReference type="Proteomes" id="UP000182444">
    <property type="component" value="Chromosome 1E"/>
</dbReference>